<organism evidence="1 2">
    <name type="scientific">Plutella xylostella</name>
    <name type="common">Diamondback moth</name>
    <name type="synonym">Plutella maculipennis</name>
    <dbReference type="NCBI Taxonomy" id="51655"/>
    <lineage>
        <taxon>Eukaryota</taxon>
        <taxon>Metazoa</taxon>
        <taxon>Ecdysozoa</taxon>
        <taxon>Arthropoda</taxon>
        <taxon>Hexapoda</taxon>
        <taxon>Insecta</taxon>
        <taxon>Pterygota</taxon>
        <taxon>Neoptera</taxon>
        <taxon>Endopterygota</taxon>
        <taxon>Lepidoptera</taxon>
        <taxon>Glossata</taxon>
        <taxon>Ditrysia</taxon>
        <taxon>Yponomeutoidea</taxon>
        <taxon>Plutellidae</taxon>
        <taxon>Plutella</taxon>
    </lineage>
</organism>
<evidence type="ECO:0000313" key="1">
    <source>
        <dbReference type="EMBL" id="KAG7310006.1"/>
    </source>
</evidence>
<evidence type="ECO:0000313" key="2">
    <source>
        <dbReference type="Proteomes" id="UP000823941"/>
    </source>
</evidence>
<accession>A0ABQ7QY79</accession>
<comment type="caution">
    <text evidence="1">The sequence shown here is derived from an EMBL/GenBank/DDBJ whole genome shotgun (WGS) entry which is preliminary data.</text>
</comment>
<reference evidence="1 2" key="1">
    <citation type="submission" date="2021-06" db="EMBL/GenBank/DDBJ databases">
        <title>A haploid diamondback moth (Plutella xylostella L.) genome assembly resolves 31 chromosomes and identifies a diamide resistance mutation.</title>
        <authorList>
            <person name="Ward C.M."/>
            <person name="Perry K.D."/>
            <person name="Baker G."/>
            <person name="Powis K."/>
            <person name="Heckel D.G."/>
            <person name="Baxter S.W."/>
        </authorList>
    </citation>
    <scope>NUCLEOTIDE SEQUENCE [LARGE SCALE GENOMIC DNA]</scope>
    <source>
        <strain evidence="1 2">LV</strain>
        <tissue evidence="1">Single pupa</tissue>
    </source>
</reference>
<name>A0ABQ7QY79_PLUXY</name>
<protein>
    <submittedName>
        <fullName evidence="1">Uncharacterized protein</fullName>
    </submittedName>
</protein>
<dbReference type="EMBL" id="JAHIBW010000006">
    <property type="protein sequence ID" value="KAG7310006.1"/>
    <property type="molecule type" value="Genomic_DNA"/>
</dbReference>
<keyword evidence="2" id="KW-1185">Reference proteome</keyword>
<gene>
    <name evidence="1" type="ORF">JYU34_004531</name>
</gene>
<proteinExistence type="predicted"/>
<dbReference type="Proteomes" id="UP000823941">
    <property type="component" value="Chromosome 6"/>
</dbReference>
<sequence length="73" mass="8663">MNLLKVAKEQDRQKKKYHAPLLLLTGAHRPEEENEVLGQERDTMQEAIKNNEHITFYTFNISRWCEFDRGKSS</sequence>